<evidence type="ECO:0000256" key="6">
    <source>
        <dbReference type="ARBA" id="ARBA00023125"/>
    </source>
</evidence>
<keyword evidence="2 9" id="KW-0963">Cytoplasm</keyword>
<keyword evidence="6 9" id="KW-0238">DNA-binding</keyword>
<feature type="domain" description="Core-binding (CB)" evidence="11">
    <location>
        <begin position="1"/>
        <end position="81"/>
    </location>
</feature>
<reference evidence="12 13" key="1">
    <citation type="submission" date="2019-09" db="EMBL/GenBank/DDBJ databases">
        <title>Phylogeny of genus Pseudoclavibacter and closely related genus.</title>
        <authorList>
            <person name="Li Y."/>
        </authorList>
    </citation>
    <scope>NUCLEOTIDE SEQUENCE [LARGE SCALE GENOMIC DNA]</scope>
    <source>
        <strain evidence="12 13">EGI 60007</strain>
    </source>
</reference>
<organism evidence="12 13">
    <name type="scientific">Pseudoclavibacter endophyticus</name>
    <dbReference type="NCBI Taxonomy" id="1778590"/>
    <lineage>
        <taxon>Bacteria</taxon>
        <taxon>Bacillati</taxon>
        <taxon>Actinomycetota</taxon>
        <taxon>Actinomycetes</taxon>
        <taxon>Micrococcales</taxon>
        <taxon>Microbacteriaceae</taxon>
        <taxon>Pseudoclavibacter</taxon>
    </lineage>
</organism>
<dbReference type="InterPro" id="IPR023009">
    <property type="entry name" value="Tyrosine_recombinase_XerC/XerD"/>
</dbReference>
<evidence type="ECO:0000313" key="13">
    <source>
        <dbReference type="Proteomes" id="UP000431744"/>
    </source>
</evidence>
<dbReference type="PROSITE" id="PS51898">
    <property type="entry name" value="TYR_RECOMBINASE"/>
    <property type="match status" value="1"/>
</dbReference>
<dbReference type="InterPro" id="IPR013762">
    <property type="entry name" value="Integrase-like_cat_sf"/>
</dbReference>
<dbReference type="OrthoDB" id="9801717at2"/>
<gene>
    <name evidence="9" type="primary">xerC</name>
    <name evidence="12" type="ORF">F8O04_12830</name>
</gene>
<dbReference type="HAMAP" id="MF_01808">
    <property type="entry name" value="Recomb_XerC_XerD"/>
    <property type="match status" value="1"/>
</dbReference>
<evidence type="ECO:0000256" key="4">
    <source>
        <dbReference type="ARBA" id="ARBA00022829"/>
    </source>
</evidence>
<evidence type="ECO:0000313" key="12">
    <source>
        <dbReference type="EMBL" id="KAB1647924.1"/>
    </source>
</evidence>
<dbReference type="CDD" id="cd00798">
    <property type="entry name" value="INT_XerDC_C"/>
    <property type="match status" value="1"/>
</dbReference>
<evidence type="ECO:0000256" key="8">
    <source>
        <dbReference type="ARBA" id="ARBA00023306"/>
    </source>
</evidence>
<feature type="domain" description="Tyr recombinase" evidence="10">
    <location>
        <begin position="101"/>
        <end position="288"/>
    </location>
</feature>
<keyword evidence="3 9" id="KW-0132">Cell division</keyword>
<dbReference type="AlphaFoldDB" id="A0A6H9WG68"/>
<evidence type="ECO:0000256" key="7">
    <source>
        <dbReference type="ARBA" id="ARBA00023172"/>
    </source>
</evidence>
<dbReference type="PANTHER" id="PTHR30349">
    <property type="entry name" value="PHAGE INTEGRASE-RELATED"/>
    <property type="match status" value="1"/>
</dbReference>
<dbReference type="GO" id="GO:0005737">
    <property type="term" value="C:cytoplasm"/>
    <property type="evidence" value="ECO:0007669"/>
    <property type="project" value="UniProtKB-SubCell"/>
</dbReference>
<feature type="active site" evidence="9">
    <location>
        <position position="145"/>
    </location>
</feature>
<comment type="similarity">
    <text evidence="9">Belongs to the 'phage' integrase family. XerC subfamily.</text>
</comment>
<dbReference type="Gene3D" id="1.10.443.10">
    <property type="entry name" value="Intergrase catalytic core"/>
    <property type="match status" value="1"/>
</dbReference>
<dbReference type="Pfam" id="PF00589">
    <property type="entry name" value="Phage_integrase"/>
    <property type="match status" value="1"/>
</dbReference>
<dbReference type="SUPFAM" id="SSF47823">
    <property type="entry name" value="lambda integrase-like, N-terminal domain"/>
    <property type="match status" value="1"/>
</dbReference>
<dbReference type="GO" id="GO:0051301">
    <property type="term" value="P:cell division"/>
    <property type="evidence" value="ECO:0007669"/>
    <property type="project" value="UniProtKB-KW"/>
</dbReference>
<dbReference type="GO" id="GO:0009037">
    <property type="term" value="F:tyrosine-based site-specific recombinase activity"/>
    <property type="evidence" value="ECO:0007669"/>
    <property type="project" value="UniProtKB-UniRule"/>
</dbReference>
<evidence type="ECO:0000259" key="10">
    <source>
        <dbReference type="PROSITE" id="PS51898"/>
    </source>
</evidence>
<name>A0A6H9WG68_9MICO</name>
<dbReference type="InterPro" id="IPR004107">
    <property type="entry name" value="Integrase_SAM-like_N"/>
</dbReference>
<keyword evidence="8 9" id="KW-0131">Cell cycle</keyword>
<dbReference type="GO" id="GO:0007059">
    <property type="term" value="P:chromosome segregation"/>
    <property type="evidence" value="ECO:0007669"/>
    <property type="project" value="UniProtKB-UniRule"/>
</dbReference>
<dbReference type="SUPFAM" id="SSF56349">
    <property type="entry name" value="DNA breaking-rejoining enzymes"/>
    <property type="match status" value="1"/>
</dbReference>
<accession>A0A6H9WG68</accession>
<comment type="caution">
    <text evidence="12">The sequence shown here is derived from an EMBL/GenBank/DDBJ whole genome shotgun (WGS) entry which is preliminary data.</text>
</comment>
<feature type="active site" evidence="9">
    <location>
        <position position="266"/>
    </location>
</feature>
<comment type="subunit">
    <text evidence="9">Forms a cyclic heterotetrameric complex composed of two molecules of XerC and two molecules of XerD.</text>
</comment>
<keyword evidence="13" id="KW-1185">Reference proteome</keyword>
<dbReference type="InterPro" id="IPR044068">
    <property type="entry name" value="CB"/>
</dbReference>
<dbReference type="GO" id="GO:0003677">
    <property type="term" value="F:DNA binding"/>
    <property type="evidence" value="ECO:0007669"/>
    <property type="project" value="UniProtKB-UniRule"/>
</dbReference>
<sequence>MAEYLRALDRERAASPHTIRSYRADLDDLMTHLEANGASTTDSLELELLRDWLWAASNRGLAASTIARRASTARGFTAWLARTGTGPDAARRLRSPKAGRSLPRVVSETEMSSLFEGLQSRAETGDPIALRNLAVVELLYGGAMRVSECCAIDLPDLDLDRRTVRVLGKGGKERTVPFGRPAERAIVDYLHRGRRELAVDDSGDAVFLGAKGRRIGARTVYEVARRELADTSGGGPAGPHAFRHTAATHLLDGGADLRAVQELLGHASLGTTQIYTHVSAERLRDAYRLAHPRA</sequence>
<evidence type="ECO:0000259" key="11">
    <source>
        <dbReference type="PROSITE" id="PS51900"/>
    </source>
</evidence>
<dbReference type="InterPro" id="IPR010998">
    <property type="entry name" value="Integrase_recombinase_N"/>
</dbReference>
<feature type="active site" evidence="9">
    <location>
        <position position="169"/>
    </location>
</feature>
<feature type="active site" evidence="9">
    <location>
        <position position="240"/>
    </location>
</feature>
<evidence type="ECO:0000256" key="3">
    <source>
        <dbReference type="ARBA" id="ARBA00022618"/>
    </source>
</evidence>
<dbReference type="Pfam" id="PF02899">
    <property type="entry name" value="Phage_int_SAM_1"/>
    <property type="match status" value="1"/>
</dbReference>
<proteinExistence type="inferred from homology"/>
<dbReference type="PROSITE" id="PS51900">
    <property type="entry name" value="CB"/>
    <property type="match status" value="1"/>
</dbReference>
<keyword evidence="7 9" id="KW-0233">DNA recombination</keyword>
<evidence type="ECO:0000256" key="9">
    <source>
        <dbReference type="HAMAP-Rule" id="MF_01808"/>
    </source>
</evidence>
<dbReference type="EMBL" id="WBJY01000003">
    <property type="protein sequence ID" value="KAB1647924.1"/>
    <property type="molecule type" value="Genomic_DNA"/>
</dbReference>
<comment type="subcellular location">
    <subcellularLocation>
        <location evidence="1 9">Cytoplasm</location>
    </subcellularLocation>
</comment>
<dbReference type="InterPro" id="IPR002104">
    <property type="entry name" value="Integrase_catalytic"/>
</dbReference>
<comment type="function">
    <text evidence="9">Site-specific tyrosine recombinase, which acts by catalyzing the cutting and rejoining of the recombining DNA molecules. The XerC-XerD complex is essential to convert dimers of the bacterial chromosome into monomers to permit their segregation at cell division. It also contributes to the segregational stability of plasmids.</text>
</comment>
<feature type="active site" evidence="9">
    <location>
        <position position="243"/>
    </location>
</feature>
<evidence type="ECO:0000256" key="2">
    <source>
        <dbReference type="ARBA" id="ARBA00022490"/>
    </source>
</evidence>
<protein>
    <recommendedName>
        <fullName evidence="9">Tyrosine recombinase XerC</fullName>
    </recommendedName>
</protein>
<dbReference type="PANTHER" id="PTHR30349:SF77">
    <property type="entry name" value="TYROSINE RECOMBINASE XERC"/>
    <property type="match status" value="1"/>
</dbReference>
<feature type="active site" description="O-(3'-phospho-DNA)-tyrosine intermediate" evidence="9">
    <location>
        <position position="275"/>
    </location>
</feature>
<dbReference type="Proteomes" id="UP000431744">
    <property type="component" value="Unassembled WGS sequence"/>
</dbReference>
<dbReference type="InterPro" id="IPR011010">
    <property type="entry name" value="DNA_brk_join_enz"/>
</dbReference>
<keyword evidence="5 9" id="KW-0229">DNA integration</keyword>
<evidence type="ECO:0000256" key="1">
    <source>
        <dbReference type="ARBA" id="ARBA00004496"/>
    </source>
</evidence>
<evidence type="ECO:0000256" key="5">
    <source>
        <dbReference type="ARBA" id="ARBA00022908"/>
    </source>
</evidence>
<dbReference type="GO" id="GO:0006313">
    <property type="term" value="P:DNA transposition"/>
    <property type="evidence" value="ECO:0007669"/>
    <property type="project" value="UniProtKB-UniRule"/>
</dbReference>
<dbReference type="Gene3D" id="1.10.150.130">
    <property type="match status" value="1"/>
</dbReference>
<dbReference type="InterPro" id="IPR050090">
    <property type="entry name" value="Tyrosine_recombinase_XerCD"/>
</dbReference>
<keyword evidence="4 9" id="KW-0159">Chromosome partition</keyword>